<sequence>MFSVSIAMRARRSAMAIAPRPAAVFSRGLAGPVSVAEVNQEDVYGPSTVERTDTIIEMGVAYAPGVPSPMEGAHKVEPIVIDGLVVKTGGKQNIGLGGPVQYIKLSSWDPTPITCNYTGLQFVSKKALDYAAKHKN</sequence>
<evidence type="ECO:0000313" key="2">
    <source>
        <dbReference type="Proteomes" id="UP000037460"/>
    </source>
</evidence>
<gene>
    <name evidence="1" type="ORF">Ctob_010139</name>
</gene>
<keyword evidence="2" id="KW-1185">Reference proteome</keyword>
<dbReference type="AlphaFoldDB" id="A0A0M0JL64"/>
<dbReference type="Proteomes" id="UP000037460">
    <property type="component" value="Unassembled WGS sequence"/>
</dbReference>
<evidence type="ECO:0000313" key="1">
    <source>
        <dbReference type="EMBL" id="KOO27324.1"/>
    </source>
</evidence>
<organism evidence="1 2">
    <name type="scientific">Chrysochromulina tobinii</name>
    <dbReference type="NCBI Taxonomy" id="1460289"/>
    <lineage>
        <taxon>Eukaryota</taxon>
        <taxon>Haptista</taxon>
        <taxon>Haptophyta</taxon>
        <taxon>Prymnesiophyceae</taxon>
        <taxon>Prymnesiales</taxon>
        <taxon>Chrysochromulinaceae</taxon>
        <taxon>Chrysochromulina</taxon>
    </lineage>
</organism>
<accession>A0A0M0JL64</accession>
<dbReference type="OrthoDB" id="10569805at2759"/>
<reference evidence="2" key="1">
    <citation type="journal article" date="2015" name="PLoS Genet.">
        <title>Genome Sequence and Transcriptome Analyses of Chrysochromulina tobin: Metabolic Tools for Enhanced Algal Fitness in the Prominent Order Prymnesiales (Haptophyceae).</title>
        <authorList>
            <person name="Hovde B.T."/>
            <person name="Deodato C.R."/>
            <person name="Hunsperger H.M."/>
            <person name="Ryken S.A."/>
            <person name="Yost W."/>
            <person name="Jha R.K."/>
            <person name="Patterson J."/>
            <person name="Monnat R.J. Jr."/>
            <person name="Barlow S.B."/>
            <person name="Starkenburg S.R."/>
            <person name="Cattolico R.A."/>
        </authorList>
    </citation>
    <scope>NUCLEOTIDE SEQUENCE</scope>
    <source>
        <strain evidence="2">CCMP291</strain>
    </source>
</reference>
<name>A0A0M0JL64_9EUKA</name>
<comment type="caution">
    <text evidence="1">The sequence shown here is derived from an EMBL/GenBank/DDBJ whole genome shotgun (WGS) entry which is preliminary data.</text>
</comment>
<dbReference type="EMBL" id="JWZX01002731">
    <property type="protein sequence ID" value="KOO27324.1"/>
    <property type="molecule type" value="Genomic_DNA"/>
</dbReference>
<protein>
    <submittedName>
        <fullName evidence="1">NADH dehydrogenase i iron-sulfur protein 13kda subunit</fullName>
    </submittedName>
</protein>
<proteinExistence type="predicted"/>